<evidence type="ECO:0000256" key="6">
    <source>
        <dbReference type="SAM" id="Coils"/>
    </source>
</evidence>
<dbReference type="Pfam" id="PF13408">
    <property type="entry name" value="Zn_ribbon_recom"/>
    <property type="match status" value="1"/>
</dbReference>
<dbReference type="PROSITE" id="PS51736">
    <property type="entry name" value="RECOMBINASES_3"/>
    <property type="match status" value="1"/>
</dbReference>
<dbReference type="PROSITE" id="PS00397">
    <property type="entry name" value="RECOMBINASES_1"/>
    <property type="match status" value="1"/>
</dbReference>
<evidence type="ECO:0000256" key="3">
    <source>
        <dbReference type="ARBA" id="ARBA00023172"/>
    </source>
</evidence>
<evidence type="ECO:0000256" key="4">
    <source>
        <dbReference type="PIRSR" id="PIRSR606118-50"/>
    </source>
</evidence>
<dbReference type="Pfam" id="PF00239">
    <property type="entry name" value="Resolvase"/>
    <property type="match status" value="1"/>
</dbReference>
<keyword evidence="10" id="KW-1185">Reference proteome</keyword>
<evidence type="ECO:0000313" key="9">
    <source>
        <dbReference type="EMBL" id="OPA80583.1"/>
    </source>
</evidence>
<dbReference type="PROSITE" id="PS51737">
    <property type="entry name" value="RECOMBINASE_DNA_BIND"/>
    <property type="match status" value="1"/>
</dbReference>
<dbReference type="GO" id="GO:0015074">
    <property type="term" value="P:DNA integration"/>
    <property type="evidence" value="ECO:0007669"/>
    <property type="project" value="UniProtKB-KW"/>
</dbReference>
<dbReference type="InterPro" id="IPR050639">
    <property type="entry name" value="SSR_resolvase"/>
</dbReference>
<dbReference type="OrthoDB" id="9811097at2"/>
<dbReference type="InterPro" id="IPR011109">
    <property type="entry name" value="DNA_bind_recombinase_dom"/>
</dbReference>
<protein>
    <submittedName>
        <fullName evidence="9">Recombinase family protein</fullName>
    </submittedName>
</protein>
<evidence type="ECO:0000256" key="5">
    <source>
        <dbReference type="PROSITE-ProRule" id="PRU10137"/>
    </source>
</evidence>
<dbReference type="InterPro" id="IPR038109">
    <property type="entry name" value="DNA_bind_recomb_sf"/>
</dbReference>
<dbReference type="RefSeq" id="WP_078497926.1">
    <property type="nucleotide sequence ID" value="NZ_MSZX01000002.1"/>
</dbReference>
<dbReference type="InterPro" id="IPR006119">
    <property type="entry name" value="Resolv_N"/>
</dbReference>
<feature type="domain" description="Recombinase" evidence="8">
    <location>
        <begin position="159"/>
        <end position="292"/>
    </location>
</feature>
<comment type="caution">
    <text evidence="9">The sequence shown here is derived from an EMBL/GenBank/DDBJ whole genome shotgun (WGS) entry which is preliminary data.</text>
</comment>
<accession>A0A1T2XLP4</accession>
<dbReference type="SUPFAM" id="SSF53041">
    <property type="entry name" value="Resolvase-like"/>
    <property type="match status" value="1"/>
</dbReference>
<dbReference type="PANTHER" id="PTHR30461:SF23">
    <property type="entry name" value="DNA RECOMBINASE-RELATED"/>
    <property type="match status" value="1"/>
</dbReference>
<feature type="active site" description="O-(5'-phospho-DNA)-serine intermediate" evidence="4 5">
    <location>
        <position position="10"/>
    </location>
</feature>
<keyword evidence="2" id="KW-0238">DNA-binding</keyword>
<feature type="domain" description="Resolvase/invertase-type recombinase catalytic" evidence="7">
    <location>
        <begin position="2"/>
        <end position="149"/>
    </location>
</feature>
<organism evidence="9 10">
    <name type="scientific">Paenibacillus selenitireducens</name>
    <dbReference type="NCBI Taxonomy" id="1324314"/>
    <lineage>
        <taxon>Bacteria</taxon>
        <taxon>Bacillati</taxon>
        <taxon>Bacillota</taxon>
        <taxon>Bacilli</taxon>
        <taxon>Bacillales</taxon>
        <taxon>Paenibacillaceae</taxon>
        <taxon>Paenibacillus</taxon>
    </lineage>
</organism>
<dbReference type="Gene3D" id="3.40.50.1390">
    <property type="entry name" value="Resolvase, N-terminal catalytic domain"/>
    <property type="match status" value="1"/>
</dbReference>
<dbReference type="GO" id="GO:0003677">
    <property type="term" value="F:DNA binding"/>
    <property type="evidence" value="ECO:0007669"/>
    <property type="project" value="UniProtKB-KW"/>
</dbReference>
<dbReference type="GO" id="GO:0000150">
    <property type="term" value="F:DNA strand exchange activity"/>
    <property type="evidence" value="ECO:0007669"/>
    <property type="project" value="InterPro"/>
</dbReference>
<dbReference type="EMBL" id="MSZX01000002">
    <property type="protein sequence ID" value="OPA80583.1"/>
    <property type="molecule type" value="Genomic_DNA"/>
</dbReference>
<gene>
    <name evidence="9" type="ORF">BVG16_07635</name>
</gene>
<keyword evidence="1" id="KW-0229">DNA integration</keyword>
<dbReference type="Pfam" id="PF07508">
    <property type="entry name" value="Recombinase"/>
    <property type="match status" value="1"/>
</dbReference>
<dbReference type="InterPro" id="IPR025827">
    <property type="entry name" value="Zn_ribbon_recom_dom"/>
</dbReference>
<name>A0A1T2XLP4_9BACL</name>
<keyword evidence="3" id="KW-0233">DNA recombination</keyword>
<dbReference type="InterPro" id="IPR006118">
    <property type="entry name" value="Recombinase_CS"/>
</dbReference>
<evidence type="ECO:0000259" key="7">
    <source>
        <dbReference type="PROSITE" id="PS51736"/>
    </source>
</evidence>
<dbReference type="Gene3D" id="3.90.1750.20">
    <property type="entry name" value="Putative Large Serine Recombinase, Chain B, Domain 2"/>
    <property type="match status" value="1"/>
</dbReference>
<keyword evidence="6" id="KW-0175">Coiled coil</keyword>
<evidence type="ECO:0000313" key="10">
    <source>
        <dbReference type="Proteomes" id="UP000190188"/>
    </source>
</evidence>
<proteinExistence type="predicted"/>
<evidence type="ECO:0000259" key="8">
    <source>
        <dbReference type="PROSITE" id="PS51737"/>
    </source>
</evidence>
<dbReference type="Proteomes" id="UP000190188">
    <property type="component" value="Unassembled WGS sequence"/>
</dbReference>
<dbReference type="PANTHER" id="PTHR30461">
    <property type="entry name" value="DNA-INVERTASE FROM LAMBDOID PROPHAGE"/>
    <property type="match status" value="1"/>
</dbReference>
<reference evidence="9 10" key="1">
    <citation type="submission" date="2017-01" db="EMBL/GenBank/DDBJ databases">
        <title>Genome analysis of Paenibacillus selenitrireducens ES3-24.</title>
        <authorList>
            <person name="Xu D."/>
            <person name="Yao R."/>
            <person name="Zheng S."/>
        </authorList>
    </citation>
    <scope>NUCLEOTIDE SEQUENCE [LARGE SCALE GENOMIC DNA]</scope>
    <source>
        <strain evidence="9 10">ES3-24</strain>
    </source>
</reference>
<dbReference type="SMART" id="SM00857">
    <property type="entry name" value="Resolvase"/>
    <property type="match status" value="1"/>
</dbReference>
<dbReference type="CDD" id="cd00338">
    <property type="entry name" value="Ser_Recombinase"/>
    <property type="match status" value="1"/>
</dbReference>
<dbReference type="AlphaFoldDB" id="A0A1T2XLP4"/>
<evidence type="ECO:0000256" key="2">
    <source>
        <dbReference type="ARBA" id="ARBA00023125"/>
    </source>
</evidence>
<dbReference type="STRING" id="1324314.BVG16_07635"/>
<dbReference type="InterPro" id="IPR036162">
    <property type="entry name" value="Resolvase-like_N_sf"/>
</dbReference>
<evidence type="ECO:0000256" key="1">
    <source>
        <dbReference type="ARBA" id="ARBA00022908"/>
    </source>
</evidence>
<feature type="coiled-coil region" evidence="6">
    <location>
        <begin position="429"/>
        <end position="463"/>
    </location>
</feature>
<sequence length="563" mass="65541">MKAAIYARVSTGMQVEGTSLDVQIQLCLKKADELGFNPDKVIIYREEGASGEDLERAALNNLRAEIATGGISHIIVTHPDRLSRDLTDKLLICKEFDVNSVNLVFVDAEYKTTPEGMLFFNLMSVIAQYELQLIKKRTVRGRLRAVEKDKKIMPMRVPPFGYDLINQQLVINEVEAEVVRDIYEWYVVEHLTLRQIGEKLVQMGIEPKRCESKNWSASSILNILSSEVYTGRFYYNRRKTKKIKGEKTKGGSPKKKYEYRDPEDWIIVEVSPIIDSVLYQLAREQKIKNRKLSGNTKYEYLLKSKLKCGLCGRTWDCTTYSGKLNKKTGIKSKYTCYRCPNHIPRRYGESVERCPSKTIRTELLDNYIWSLLMDVLSNPQDYIDQLLETSRCVVKELLHAKDLLQKGLLQKEKEIEKVKILFKHEVIHEEEMLNEFKRIQKEREEVNAEIKKYDIQIMKFNEEELFNENMSVVIRKVQEFIDSGGKQLDYDQRKYILDTLVDEIIVRYKEEEVMLTIVGHIGALSGMDGVTLQKSFQLIRTGPRNEKKIVEMLHDNSKMLRME</sequence>